<evidence type="ECO:0000256" key="2">
    <source>
        <dbReference type="ARBA" id="ARBA00022737"/>
    </source>
</evidence>
<dbReference type="SUPFAM" id="SSF81901">
    <property type="entry name" value="HCP-like"/>
    <property type="match status" value="1"/>
</dbReference>
<dbReference type="OrthoDB" id="272077at2759"/>
<evidence type="ECO:0000313" key="7">
    <source>
        <dbReference type="Proteomes" id="UP000663882"/>
    </source>
</evidence>
<dbReference type="InterPro" id="IPR011990">
    <property type="entry name" value="TPR-like_helical_dom_sf"/>
</dbReference>
<proteinExistence type="inferred from homology"/>
<dbReference type="Proteomes" id="UP000663823">
    <property type="component" value="Unassembled WGS sequence"/>
</dbReference>
<dbReference type="Proteomes" id="UP000663889">
    <property type="component" value="Unassembled WGS sequence"/>
</dbReference>
<evidence type="ECO:0000313" key="6">
    <source>
        <dbReference type="EMBL" id="CAF3685795.1"/>
    </source>
</evidence>
<evidence type="ECO:0000256" key="1">
    <source>
        <dbReference type="ARBA" id="ARBA00008486"/>
    </source>
</evidence>
<evidence type="ECO:0000313" key="5">
    <source>
        <dbReference type="EMBL" id="CAF3665884.1"/>
    </source>
</evidence>
<dbReference type="Proteomes" id="UP000663874">
    <property type="component" value="Unassembled WGS sequence"/>
</dbReference>
<dbReference type="EMBL" id="CAJNOO010001789">
    <property type="protein sequence ID" value="CAF1198754.1"/>
    <property type="molecule type" value="Genomic_DNA"/>
</dbReference>
<sequence length="236" mass="26736">MQISQIDMTYFAPKSEEEYKEYLDNLLVEYQFACFSEKLGDGCYRLGNYHEIIKNDHSTAAKIYKMSCDEMNYGHGCYRYGTFAFLGRGMEKNIPVSTKYFERGCELGFLNACHNAGIAYMEGDGCEKNINRAIDYYKKACSGSIGQSCLNLWSIYFNGHNGDIAKNGSTALDYASKACDLDIFQGCVNAAIMCRRGDGVPKNTEREKYFTQKATDLKKRYNEPGIVFGETHKNLD</sequence>
<dbReference type="AlphaFoldDB" id="A0A814W8D9"/>
<dbReference type="PANTHER" id="PTHR13891">
    <property type="entry name" value="CYTOCHROME C OXIDASE ASSEMBLY FACTOR 7"/>
    <property type="match status" value="1"/>
</dbReference>
<comment type="similarity">
    <text evidence="1">Belongs to the hcp beta-lactamase family.</text>
</comment>
<name>A0A814W8D9_9BILA</name>
<dbReference type="EMBL" id="CAJNOU010001406">
    <property type="protein sequence ID" value="CAF1199606.1"/>
    <property type="molecule type" value="Genomic_DNA"/>
</dbReference>
<accession>A0A814W8D9</accession>
<comment type="caution">
    <text evidence="3">The sequence shown here is derived from an EMBL/GenBank/DDBJ whole genome shotgun (WGS) entry which is preliminary data.</text>
</comment>
<dbReference type="Proteomes" id="UP000663882">
    <property type="component" value="Unassembled WGS sequence"/>
</dbReference>
<dbReference type="InterPro" id="IPR040239">
    <property type="entry name" value="HcpB-like"/>
</dbReference>
<dbReference type="GO" id="GO:0005758">
    <property type="term" value="C:mitochondrial intermembrane space"/>
    <property type="evidence" value="ECO:0007669"/>
    <property type="project" value="TreeGrafter"/>
</dbReference>
<dbReference type="SMART" id="SM00671">
    <property type="entry name" value="SEL1"/>
    <property type="match status" value="5"/>
</dbReference>
<dbReference type="InterPro" id="IPR006597">
    <property type="entry name" value="Sel1-like"/>
</dbReference>
<dbReference type="Pfam" id="PF08238">
    <property type="entry name" value="Sel1"/>
    <property type="match status" value="5"/>
</dbReference>
<dbReference type="PANTHER" id="PTHR13891:SF1">
    <property type="entry name" value="CYTOCHROME C OXIDASE ASSEMBLY FACTOR 7"/>
    <property type="match status" value="1"/>
</dbReference>
<evidence type="ECO:0000313" key="3">
    <source>
        <dbReference type="EMBL" id="CAF1198754.1"/>
    </source>
</evidence>
<reference evidence="3" key="1">
    <citation type="submission" date="2021-02" db="EMBL/GenBank/DDBJ databases">
        <authorList>
            <person name="Nowell W R."/>
        </authorList>
    </citation>
    <scope>NUCLEOTIDE SEQUENCE</scope>
</reference>
<dbReference type="Gene3D" id="1.25.40.10">
    <property type="entry name" value="Tetratricopeptide repeat domain"/>
    <property type="match status" value="1"/>
</dbReference>
<evidence type="ECO:0000313" key="4">
    <source>
        <dbReference type="EMBL" id="CAF1199606.1"/>
    </source>
</evidence>
<organism evidence="3 7">
    <name type="scientific">Rotaria sordida</name>
    <dbReference type="NCBI Taxonomy" id="392033"/>
    <lineage>
        <taxon>Eukaryota</taxon>
        <taxon>Metazoa</taxon>
        <taxon>Spiralia</taxon>
        <taxon>Gnathifera</taxon>
        <taxon>Rotifera</taxon>
        <taxon>Eurotatoria</taxon>
        <taxon>Bdelloidea</taxon>
        <taxon>Philodinida</taxon>
        <taxon>Philodinidae</taxon>
        <taxon>Rotaria</taxon>
    </lineage>
</organism>
<gene>
    <name evidence="6" type="ORF">FNK824_LOCUS8167</name>
    <name evidence="5" type="ORF">OTI717_LOCUS10230</name>
    <name evidence="3" type="ORF">RFH988_LOCUS24480</name>
    <name evidence="4" type="ORF">SEV965_LOCUS21067</name>
</gene>
<protein>
    <submittedName>
        <fullName evidence="3">Uncharacterized protein</fullName>
    </submittedName>
</protein>
<keyword evidence="2" id="KW-0677">Repeat</keyword>
<dbReference type="EMBL" id="CAJOBE010000795">
    <property type="protein sequence ID" value="CAF3685795.1"/>
    <property type="molecule type" value="Genomic_DNA"/>
</dbReference>
<dbReference type="EMBL" id="CAJOAX010000913">
    <property type="protein sequence ID" value="CAF3665884.1"/>
    <property type="molecule type" value="Genomic_DNA"/>
</dbReference>